<keyword evidence="2" id="KW-1185">Reference proteome</keyword>
<organism evidence="1 2">
    <name type="scientific">Cinchona calisaya</name>
    <dbReference type="NCBI Taxonomy" id="153742"/>
    <lineage>
        <taxon>Eukaryota</taxon>
        <taxon>Viridiplantae</taxon>
        <taxon>Streptophyta</taxon>
        <taxon>Embryophyta</taxon>
        <taxon>Tracheophyta</taxon>
        <taxon>Spermatophyta</taxon>
        <taxon>Magnoliopsida</taxon>
        <taxon>eudicotyledons</taxon>
        <taxon>Gunneridae</taxon>
        <taxon>Pentapetalae</taxon>
        <taxon>asterids</taxon>
        <taxon>lamiids</taxon>
        <taxon>Gentianales</taxon>
        <taxon>Rubiaceae</taxon>
        <taxon>Cinchonoideae</taxon>
        <taxon>Cinchoneae</taxon>
        <taxon>Cinchona</taxon>
    </lineage>
</organism>
<protein>
    <submittedName>
        <fullName evidence="1">Uncharacterized protein</fullName>
    </submittedName>
</protein>
<dbReference type="AlphaFoldDB" id="A0ABD2YCV1"/>
<gene>
    <name evidence="1" type="ORF">ACH5RR_038099</name>
</gene>
<proteinExistence type="predicted"/>
<comment type="caution">
    <text evidence="1">The sequence shown here is derived from an EMBL/GenBank/DDBJ whole genome shotgun (WGS) entry which is preliminary data.</text>
</comment>
<evidence type="ECO:0000313" key="2">
    <source>
        <dbReference type="Proteomes" id="UP001630127"/>
    </source>
</evidence>
<dbReference type="Proteomes" id="UP001630127">
    <property type="component" value="Unassembled WGS sequence"/>
</dbReference>
<dbReference type="EMBL" id="JBJUIK010000015">
    <property type="protein sequence ID" value="KAL3503650.1"/>
    <property type="molecule type" value="Genomic_DNA"/>
</dbReference>
<evidence type="ECO:0000313" key="1">
    <source>
        <dbReference type="EMBL" id="KAL3503650.1"/>
    </source>
</evidence>
<accession>A0ABD2YCV1</accession>
<name>A0ABD2YCV1_9GENT</name>
<reference evidence="1 2" key="1">
    <citation type="submission" date="2024-11" db="EMBL/GenBank/DDBJ databases">
        <title>A near-complete genome assembly of Cinchona calisaya.</title>
        <authorList>
            <person name="Lian D.C."/>
            <person name="Zhao X.W."/>
            <person name="Wei L."/>
        </authorList>
    </citation>
    <scope>NUCLEOTIDE SEQUENCE [LARGE SCALE GENOMIC DNA]</scope>
    <source>
        <tissue evidence="1">Nenye</tissue>
    </source>
</reference>
<sequence length="176" mass="20565">MDHWEFGSLVATAWSSSKNSFSLNASEFAESVKVWSKNCFDNIFHKKRKISKRLLDIQKALEDHFSQFLVHLESTLLKEFNDLLVQEKDIWALKARTNSILWDEVNTKFLQTSTIIRRKHNKILVLRNDVGDWIIGDKFLKIHSHSFFNNLFTTSCTYSSRATSLFGFFRVLDPSI</sequence>